<feature type="transmembrane region" description="Helical" evidence="11">
    <location>
        <begin position="1337"/>
        <end position="1359"/>
    </location>
</feature>
<dbReference type="Proteomes" id="UP000759131">
    <property type="component" value="Unassembled WGS sequence"/>
</dbReference>
<protein>
    <recommendedName>
        <fullName evidence="12">TOG domain-containing protein</fullName>
    </recommendedName>
</protein>
<keyword evidence="3" id="KW-0963">Cytoplasm</keyword>
<gene>
    <name evidence="13" type="ORF">OSB1V03_LOCUS3201</name>
</gene>
<dbReference type="EMBL" id="OC855834">
    <property type="protein sequence ID" value="CAD7622738.1"/>
    <property type="molecule type" value="Genomic_DNA"/>
</dbReference>
<dbReference type="Pfam" id="PF00335">
    <property type="entry name" value="Tetraspanin"/>
    <property type="match status" value="1"/>
</dbReference>
<keyword evidence="14" id="KW-1185">Reference proteome</keyword>
<keyword evidence="6 11" id="KW-1133">Transmembrane helix</keyword>
<dbReference type="GO" id="GO:0005929">
    <property type="term" value="C:cilium"/>
    <property type="evidence" value="ECO:0007669"/>
    <property type="project" value="TreeGrafter"/>
</dbReference>
<dbReference type="OrthoDB" id="63891at2759"/>
<dbReference type="GO" id="GO:0000226">
    <property type="term" value="P:microtubule cytoskeleton organization"/>
    <property type="evidence" value="ECO:0007669"/>
    <property type="project" value="TreeGrafter"/>
</dbReference>
<feature type="repeat" description="HEAT" evidence="9">
    <location>
        <begin position="440"/>
        <end position="478"/>
    </location>
</feature>
<dbReference type="Gene3D" id="1.25.10.10">
    <property type="entry name" value="Leucine-rich Repeat Variant"/>
    <property type="match status" value="3"/>
</dbReference>
<comment type="subcellular location">
    <subcellularLocation>
        <location evidence="2">Cytoplasm</location>
        <location evidence="2">Cytoskeleton</location>
    </subcellularLocation>
    <subcellularLocation>
        <location evidence="1">Membrane</location>
        <topology evidence="1">Multi-pass membrane protein</topology>
    </subcellularLocation>
</comment>
<dbReference type="GO" id="GO:0016020">
    <property type="term" value="C:membrane"/>
    <property type="evidence" value="ECO:0007669"/>
    <property type="project" value="UniProtKB-SubCell"/>
</dbReference>
<feature type="region of interest" description="Disordered" evidence="10">
    <location>
        <begin position="839"/>
        <end position="882"/>
    </location>
</feature>
<dbReference type="GO" id="GO:0031110">
    <property type="term" value="P:regulation of microtubule polymerization or depolymerization"/>
    <property type="evidence" value="ECO:0007669"/>
    <property type="project" value="UniProtKB-ARBA"/>
</dbReference>
<dbReference type="PANTHER" id="PTHR21567">
    <property type="entry name" value="CLASP"/>
    <property type="match status" value="1"/>
</dbReference>
<dbReference type="InterPro" id="IPR034085">
    <property type="entry name" value="TOG"/>
</dbReference>
<sequence>MDRNEDLFSHTLNTELAEIAAIVRNLAIIPREKRLECLQGLRKALKRSQNAIPFQIQNEFFLLLAFLLDDASSRPPVTCECLWLCVDVIPFQPNLDSNFAPILPKIVAFLGHDSPDVRRAALRALHVHMRYTLNLQKCVNTFVAFGLQNASLDVRRGAVVALPLLFTEEFSNENLFPLVDALGRLLVQSDAALFYPVFLALQRLHSVLGNQTFGAYLDRMSAETQELYSSVLSRNPSADGNTRRDDSLLESSKTVTFQTSRDRDLSPEFPFRLKYGFFAPKVIQKAQSSRTDDKLDSIQAVLAQVRDSSHLSQLLPEMRDFLTEFLAQQLNEQNNFKVTLSALDVIETLVERLKGALTINLDVLVAILAKRLGDSRTVIRDSVIRVLHAAMMHAFPPQQLLDLLLLHKPSKNPKVREEVVNRVTAAVLTFPRSEFNLAKLCFSVAPLLTDSRRCVRLASLECLAVLAQALGPNRLASLMAAVEAIEQNVAIDGLVNALHARLARRQLPRCGADGTVRYVLNPQHFSGWFTSGADADLEWVMLATPSSTGGTPPKRANGSSGIPLAAIPFDRRKSNALNAEMESEATDDDAAIVEAIGRRKSLAEVNIEQLLSSGVESSANERAFVDFRGESFQSDENCEHLERANETESLEQWREYFSEFRAQLAEVAIFGRNESKKKRRNSELPVQPLFAQEVDGFRAESPVQSSSAPSTASNDAPFFAPDVTTLIENRFEPIERSLSLPSIQNEIQIEEQKEEENNDPPQEEEREANGDPMSVSYTPKPPFNTPIAPETPPPEPEAEATLVEPPLLSVQLATPQHSRTESRSRDASVERLEVWNERKAEENETKRKQTKRTEIPRRKRAQPVGRLSRSQSPRRRPSRPAQHLYIKTTPAIPANANIRLILANVARNEGPFENPAEAARAALLALHDDAWTTKVEGMLAVTRLATFHAPALLKDQHALIAAIVAEVRNLRSTVARAAIFALGELFARLGAQAEPEMDAMLAALLAKSQETAVFIREDVERAILQAVVHLPQTRTAIALINGGANHRNASVRRTCAQFVSQLVERMGAQKCLLGPRDIADHVLPAGARFVQDSSPHTRYFGRKMFAVLMAHVSFEKLLRKHVTPGTYRNIVGILESVKRRESAPNNANKWKIFAQQDNKTTIMGISCGATLIKYLLFLFNVIWLLLGGVILWLGFKIALWGGDLKEIWSSNLQTGAIVVLAAGFLIFILAFLGCCGAIKQNSCMLTTYGALILVLVILQCVGAYFAFANKGKLEGEFTKALTDQFHKWNGSQLFLHVARSTTLRMCFLLPNGKCKVGEEVKYKTGCKDKVVHDINTYLNGLGAVAIGLVLIQLLIIVSAC</sequence>
<dbReference type="EMBL" id="CAJPIZ010001259">
    <property type="protein sequence ID" value="CAG2103168.1"/>
    <property type="molecule type" value="Genomic_DNA"/>
</dbReference>
<evidence type="ECO:0000256" key="3">
    <source>
        <dbReference type="ARBA" id="ARBA00022490"/>
    </source>
</evidence>
<dbReference type="InterPro" id="IPR021133">
    <property type="entry name" value="HEAT_type_2"/>
</dbReference>
<keyword evidence="7 11" id="KW-0472">Membrane</keyword>
<feature type="region of interest" description="Disordered" evidence="10">
    <location>
        <begin position="811"/>
        <end position="830"/>
    </location>
</feature>
<feature type="compositionally biased region" description="Polar residues" evidence="10">
    <location>
        <begin position="702"/>
        <end position="714"/>
    </location>
</feature>
<feature type="transmembrane region" description="Helical" evidence="11">
    <location>
        <begin position="1216"/>
        <end position="1239"/>
    </location>
</feature>
<dbReference type="PRINTS" id="PR00259">
    <property type="entry name" value="TMFOUR"/>
</dbReference>
<evidence type="ECO:0000259" key="12">
    <source>
        <dbReference type="SMART" id="SM01349"/>
    </source>
</evidence>
<dbReference type="GO" id="GO:1902903">
    <property type="term" value="P:regulation of supramolecular fiber organization"/>
    <property type="evidence" value="ECO:0007669"/>
    <property type="project" value="UniProtKB-ARBA"/>
</dbReference>
<feature type="region of interest" description="Disordered" evidence="10">
    <location>
        <begin position="698"/>
        <end position="718"/>
    </location>
</feature>
<keyword evidence="4 11" id="KW-0812">Transmembrane</keyword>
<dbReference type="InterPro" id="IPR016024">
    <property type="entry name" value="ARM-type_fold"/>
</dbReference>
<evidence type="ECO:0000256" key="1">
    <source>
        <dbReference type="ARBA" id="ARBA00004141"/>
    </source>
</evidence>
<accession>A0A7R9PWR3</accession>
<feature type="compositionally biased region" description="Basic and acidic residues" evidence="10">
    <location>
        <begin position="818"/>
        <end position="830"/>
    </location>
</feature>
<dbReference type="PANTHER" id="PTHR21567:SF87">
    <property type="entry name" value="CRESCERIN-LIKE PROTEIN CHE-12"/>
    <property type="match status" value="1"/>
</dbReference>
<dbReference type="PROSITE" id="PS50077">
    <property type="entry name" value="HEAT_REPEAT"/>
    <property type="match status" value="1"/>
</dbReference>
<evidence type="ECO:0000256" key="8">
    <source>
        <dbReference type="ARBA" id="ARBA00023212"/>
    </source>
</evidence>
<dbReference type="GO" id="GO:0008017">
    <property type="term" value="F:microtubule binding"/>
    <property type="evidence" value="ECO:0007669"/>
    <property type="project" value="TreeGrafter"/>
</dbReference>
<dbReference type="Pfam" id="PF12348">
    <property type="entry name" value="CLASP_N"/>
    <property type="match status" value="1"/>
</dbReference>
<keyword evidence="5" id="KW-0677">Repeat</keyword>
<feature type="transmembrane region" description="Helical" evidence="11">
    <location>
        <begin position="1174"/>
        <end position="1195"/>
    </location>
</feature>
<feature type="compositionally biased region" description="Pro residues" evidence="10">
    <location>
        <begin position="779"/>
        <end position="795"/>
    </location>
</feature>
<evidence type="ECO:0000256" key="11">
    <source>
        <dbReference type="SAM" id="Phobius"/>
    </source>
</evidence>
<evidence type="ECO:0000256" key="7">
    <source>
        <dbReference type="ARBA" id="ARBA00023136"/>
    </source>
</evidence>
<evidence type="ECO:0000256" key="6">
    <source>
        <dbReference type="ARBA" id="ARBA00022989"/>
    </source>
</evidence>
<evidence type="ECO:0000313" key="13">
    <source>
        <dbReference type="EMBL" id="CAD7622738.1"/>
    </source>
</evidence>
<feature type="compositionally biased region" description="Acidic residues" evidence="10">
    <location>
        <begin position="750"/>
        <end position="766"/>
    </location>
</feature>
<keyword evidence="8" id="KW-0206">Cytoskeleton</keyword>
<dbReference type="InterPro" id="IPR024395">
    <property type="entry name" value="CLASP_N_dom"/>
</dbReference>
<dbReference type="InterPro" id="IPR011989">
    <property type="entry name" value="ARM-like"/>
</dbReference>
<name>A0A7R9PWR3_9ACAR</name>
<dbReference type="InterPro" id="IPR018499">
    <property type="entry name" value="Tetraspanin/Peripherin"/>
</dbReference>
<evidence type="ECO:0000256" key="9">
    <source>
        <dbReference type="PROSITE-ProRule" id="PRU00103"/>
    </source>
</evidence>
<evidence type="ECO:0000256" key="2">
    <source>
        <dbReference type="ARBA" id="ARBA00004245"/>
    </source>
</evidence>
<evidence type="ECO:0000256" key="4">
    <source>
        <dbReference type="ARBA" id="ARBA00022692"/>
    </source>
</evidence>
<reference evidence="13" key="1">
    <citation type="submission" date="2020-11" db="EMBL/GenBank/DDBJ databases">
        <authorList>
            <person name="Tran Van P."/>
        </authorList>
    </citation>
    <scope>NUCLEOTIDE SEQUENCE</scope>
</reference>
<evidence type="ECO:0000313" key="14">
    <source>
        <dbReference type="Proteomes" id="UP000759131"/>
    </source>
</evidence>
<proteinExistence type="predicted"/>
<dbReference type="SMART" id="SM01349">
    <property type="entry name" value="TOG"/>
    <property type="match status" value="2"/>
</dbReference>
<dbReference type="SUPFAM" id="SSF48371">
    <property type="entry name" value="ARM repeat"/>
    <property type="match status" value="2"/>
</dbReference>
<dbReference type="GO" id="GO:0005881">
    <property type="term" value="C:cytoplasmic microtubule"/>
    <property type="evidence" value="ECO:0007669"/>
    <property type="project" value="TreeGrafter"/>
</dbReference>
<evidence type="ECO:0000256" key="10">
    <source>
        <dbReference type="SAM" id="MobiDB-lite"/>
    </source>
</evidence>
<feature type="domain" description="TOG" evidence="12">
    <location>
        <begin position="264"/>
        <end position="491"/>
    </location>
</feature>
<feature type="transmembrane region" description="Helical" evidence="11">
    <location>
        <begin position="1245"/>
        <end position="1267"/>
    </location>
</feature>
<feature type="compositionally biased region" description="Basic and acidic residues" evidence="10">
    <location>
        <begin position="839"/>
        <end position="856"/>
    </location>
</feature>
<feature type="domain" description="TOG" evidence="12">
    <location>
        <begin position="908"/>
        <end position="1143"/>
    </location>
</feature>
<evidence type="ECO:0000256" key="5">
    <source>
        <dbReference type="ARBA" id="ARBA00022737"/>
    </source>
</evidence>
<organism evidence="13">
    <name type="scientific">Medioppia subpectinata</name>
    <dbReference type="NCBI Taxonomy" id="1979941"/>
    <lineage>
        <taxon>Eukaryota</taxon>
        <taxon>Metazoa</taxon>
        <taxon>Ecdysozoa</taxon>
        <taxon>Arthropoda</taxon>
        <taxon>Chelicerata</taxon>
        <taxon>Arachnida</taxon>
        <taxon>Acari</taxon>
        <taxon>Acariformes</taxon>
        <taxon>Sarcoptiformes</taxon>
        <taxon>Oribatida</taxon>
        <taxon>Brachypylina</taxon>
        <taxon>Oppioidea</taxon>
        <taxon>Oppiidae</taxon>
        <taxon>Medioppia</taxon>
    </lineage>
</organism>
<feature type="region of interest" description="Disordered" evidence="10">
    <location>
        <begin position="750"/>
        <end position="800"/>
    </location>
</feature>